<dbReference type="GO" id="GO:0016020">
    <property type="term" value="C:membrane"/>
    <property type="evidence" value="ECO:0007669"/>
    <property type="project" value="UniProtKB-SubCell"/>
</dbReference>
<protein>
    <submittedName>
        <fullName evidence="5">Longin domain</fullName>
    </submittedName>
</protein>
<keyword evidence="2 3" id="KW-0472">Membrane</keyword>
<dbReference type="AlphaFoldDB" id="A0A5E4M3U5"/>
<evidence type="ECO:0000313" key="6">
    <source>
        <dbReference type="Proteomes" id="UP000325440"/>
    </source>
</evidence>
<keyword evidence="3" id="KW-1133">Transmembrane helix</keyword>
<reference evidence="5 6" key="1">
    <citation type="submission" date="2019-08" db="EMBL/GenBank/DDBJ databases">
        <authorList>
            <person name="Alioto T."/>
            <person name="Alioto T."/>
            <person name="Gomez Garrido J."/>
        </authorList>
    </citation>
    <scope>NUCLEOTIDE SEQUENCE [LARGE SCALE GENOMIC DNA]</scope>
</reference>
<sequence>MVFRILQYLLNRNELVDKLAESNFMKKIARFVVHKIIRAKSLTEDMKSEQFNKTLKNIAEKLKEKKDKLDGKPRTMKDHSIIFVGSEPSKDKYVITRALSYFTMPANDLPKRILTSFTPPLHSRFVYVDFLGPCLAFILLAAILSYGHAYKIPSAVYHRSPTEVLAIYCFLMPAICYILTGLGKSSISFLQILSLLGYGLYGYVFTLIISFISDETNNVIFYFSMIFFTGSSVFRICLIILLTIKVPGARLLVCSIIATLQVLFVVFLYFTFVHSSFVFTKH</sequence>
<feature type="transmembrane region" description="Helical" evidence="3">
    <location>
        <begin position="219"/>
        <end position="244"/>
    </location>
</feature>
<feature type="transmembrane region" description="Helical" evidence="3">
    <location>
        <begin position="195"/>
        <end position="213"/>
    </location>
</feature>
<organism evidence="5 6">
    <name type="scientific">Cinara cedri</name>
    <dbReference type="NCBI Taxonomy" id="506608"/>
    <lineage>
        <taxon>Eukaryota</taxon>
        <taxon>Metazoa</taxon>
        <taxon>Ecdysozoa</taxon>
        <taxon>Arthropoda</taxon>
        <taxon>Hexapoda</taxon>
        <taxon>Insecta</taxon>
        <taxon>Pterygota</taxon>
        <taxon>Neoptera</taxon>
        <taxon>Paraneoptera</taxon>
        <taxon>Hemiptera</taxon>
        <taxon>Sternorrhyncha</taxon>
        <taxon>Aphidomorpha</taxon>
        <taxon>Aphidoidea</taxon>
        <taxon>Aphididae</taxon>
        <taxon>Lachninae</taxon>
        <taxon>Cinara</taxon>
    </lineage>
</organism>
<feature type="transmembrane region" description="Helical" evidence="3">
    <location>
        <begin position="125"/>
        <end position="145"/>
    </location>
</feature>
<feature type="transmembrane region" description="Helical" evidence="3">
    <location>
        <begin position="165"/>
        <end position="183"/>
    </location>
</feature>
<dbReference type="Proteomes" id="UP000325440">
    <property type="component" value="Unassembled WGS sequence"/>
</dbReference>
<gene>
    <name evidence="5" type="ORF">CINCED_3A004426</name>
</gene>
<proteinExistence type="predicted"/>
<evidence type="ECO:0000259" key="4">
    <source>
        <dbReference type="PROSITE" id="PS50859"/>
    </source>
</evidence>
<evidence type="ECO:0000256" key="2">
    <source>
        <dbReference type="ARBA" id="ARBA00023136"/>
    </source>
</evidence>
<evidence type="ECO:0000313" key="5">
    <source>
        <dbReference type="EMBL" id="VVC25924.1"/>
    </source>
</evidence>
<dbReference type="InterPro" id="IPR010908">
    <property type="entry name" value="Longin_dom"/>
</dbReference>
<dbReference type="EMBL" id="CABPRJ010000022">
    <property type="protein sequence ID" value="VVC25924.1"/>
    <property type="molecule type" value="Genomic_DNA"/>
</dbReference>
<comment type="subcellular location">
    <subcellularLocation>
        <location evidence="1">Membrane</location>
    </subcellularLocation>
</comment>
<accession>A0A5E4M3U5</accession>
<evidence type="ECO:0000256" key="1">
    <source>
        <dbReference type="ARBA" id="ARBA00004370"/>
    </source>
</evidence>
<dbReference type="OrthoDB" id="10256463at2759"/>
<feature type="transmembrane region" description="Helical" evidence="3">
    <location>
        <begin position="251"/>
        <end position="272"/>
    </location>
</feature>
<keyword evidence="6" id="KW-1185">Reference proteome</keyword>
<name>A0A5E4M3U5_9HEMI</name>
<feature type="domain" description="Longin" evidence="4">
    <location>
        <begin position="27"/>
        <end position="125"/>
    </location>
</feature>
<evidence type="ECO:0000256" key="3">
    <source>
        <dbReference type="SAM" id="Phobius"/>
    </source>
</evidence>
<keyword evidence="3" id="KW-0812">Transmembrane</keyword>
<dbReference type="PROSITE" id="PS50859">
    <property type="entry name" value="LONGIN"/>
    <property type="match status" value="1"/>
</dbReference>